<comment type="caution">
    <text evidence="3">The sequence shown here is derived from an EMBL/GenBank/DDBJ whole genome shotgun (WGS) entry which is preliminary data.</text>
</comment>
<evidence type="ECO:0000256" key="1">
    <source>
        <dbReference type="SAM" id="MobiDB-lite"/>
    </source>
</evidence>
<keyword evidence="2" id="KW-0472">Membrane</keyword>
<feature type="transmembrane region" description="Helical" evidence="2">
    <location>
        <begin position="112"/>
        <end position="135"/>
    </location>
</feature>
<dbReference type="Proteomes" id="UP001139157">
    <property type="component" value="Unassembled WGS sequence"/>
</dbReference>
<dbReference type="AlphaFoldDB" id="A0A9X2J0H6"/>
<feature type="compositionally biased region" description="Low complexity" evidence="1">
    <location>
        <begin position="22"/>
        <end position="33"/>
    </location>
</feature>
<feature type="region of interest" description="Disordered" evidence="1">
    <location>
        <begin position="1"/>
        <end position="109"/>
    </location>
</feature>
<keyword evidence="2" id="KW-1133">Transmembrane helix</keyword>
<keyword evidence="4" id="KW-1185">Reference proteome</keyword>
<feature type="compositionally biased region" description="Pro residues" evidence="1">
    <location>
        <begin position="69"/>
        <end position="107"/>
    </location>
</feature>
<reference evidence="3" key="1">
    <citation type="submission" date="2022-06" db="EMBL/GenBank/DDBJ databases">
        <title>Novel species in genus nocardia.</title>
        <authorList>
            <person name="Li F."/>
        </authorList>
    </citation>
    <scope>NUCLEOTIDE SEQUENCE</scope>
    <source>
        <strain evidence="3">CDC141</strain>
    </source>
</reference>
<gene>
    <name evidence="3" type="ORF">NDR86_34290</name>
</gene>
<organism evidence="3 4">
    <name type="scientific">Nocardia pulmonis</name>
    <dbReference type="NCBI Taxonomy" id="2951408"/>
    <lineage>
        <taxon>Bacteria</taxon>
        <taxon>Bacillati</taxon>
        <taxon>Actinomycetota</taxon>
        <taxon>Actinomycetes</taxon>
        <taxon>Mycobacteriales</taxon>
        <taxon>Nocardiaceae</taxon>
        <taxon>Nocardia</taxon>
    </lineage>
</organism>
<dbReference type="RefSeq" id="WP_251918071.1">
    <property type="nucleotide sequence ID" value="NZ_JAMRXG010000023.1"/>
</dbReference>
<evidence type="ECO:0000313" key="4">
    <source>
        <dbReference type="Proteomes" id="UP001139157"/>
    </source>
</evidence>
<evidence type="ECO:0000313" key="3">
    <source>
        <dbReference type="EMBL" id="MCM6778568.1"/>
    </source>
</evidence>
<feature type="compositionally biased region" description="Polar residues" evidence="1">
    <location>
        <begin position="1"/>
        <end position="21"/>
    </location>
</feature>
<name>A0A9X2J0H6_9NOCA</name>
<sequence length="325" mass="33882">MTGSNPGHPQDGQGNETVQWWSTPPASTSPGAPITGTEPTILGGQHGPVTGSDPTVLGAGFDSYRGVQQPPPHYAQPGYPPQQPYPGAPYPPQPGYPGPQFPPPPPGRSSSAGWIIGGVLGLVVIVGVVVGAVVLTQKSDSGGGGVAGTDKKKVDGSYSMANVTNACSLVDPTVLRKWAPNQKGQPEHTERAPDANYGGGSLDCRAAYDGAGKYGSQGSDLKLEVSFQSQYGTPQFNSWKEYDTKTTGSGRDSGPLPGLGEQAYWATYEQTYGSFVNLDYTCAVLDSNLSAKLKLSVETPTATSKDEVGAICKDQLKKAITTLHK</sequence>
<evidence type="ECO:0008006" key="5">
    <source>
        <dbReference type="Google" id="ProtNLM"/>
    </source>
</evidence>
<keyword evidence="2" id="KW-0812">Transmembrane</keyword>
<evidence type="ECO:0000256" key="2">
    <source>
        <dbReference type="SAM" id="Phobius"/>
    </source>
</evidence>
<protein>
    <recommendedName>
        <fullName evidence="5">DUF3558 domain-containing protein</fullName>
    </recommendedName>
</protein>
<accession>A0A9X2J0H6</accession>
<dbReference type="EMBL" id="JAMRXG010000023">
    <property type="protein sequence ID" value="MCM6778568.1"/>
    <property type="molecule type" value="Genomic_DNA"/>
</dbReference>
<proteinExistence type="predicted"/>